<feature type="transmembrane region" description="Helical" evidence="1">
    <location>
        <begin position="152"/>
        <end position="177"/>
    </location>
</feature>
<evidence type="ECO:0000256" key="1">
    <source>
        <dbReference type="SAM" id="Phobius"/>
    </source>
</evidence>
<feature type="transmembrane region" description="Helical" evidence="1">
    <location>
        <begin position="115"/>
        <end position="140"/>
    </location>
</feature>
<organism evidence="2 3">
    <name type="scientific">Pseudarthrobacter scleromae</name>
    <dbReference type="NCBI Taxonomy" id="158897"/>
    <lineage>
        <taxon>Bacteria</taxon>
        <taxon>Bacillati</taxon>
        <taxon>Actinomycetota</taxon>
        <taxon>Actinomycetes</taxon>
        <taxon>Micrococcales</taxon>
        <taxon>Micrococcaceae</taxon>
        <taxon>Pseudarthrobacter</taxon>
    </lineage>
</organism>
<feature type="transmembrane region" description="Helical" evidence="1">
    <location>
        <begin position="183"/>
        <end position="201"/>
    </location>
</feature>
<sequence length="216" mass="22169">MTDAPLGWAGRLMDWLRFSTRLVLVNVLFVAGALAGLVVLGVFPAAVAATTVLGRLRNGSAGDSLVRDFITSYRFQFRHANRVGSAFWIAGVVLVLDFASLLGPAGTAMPAPVHAVLLALSTAAAGVTLAAAATAVGLCSRYRDSVARTWRTALMLPLVSPAMSLSLLATLAAAAVVFSGMTVLVPLVGASVPLLISGWLVGHRLAGLEATGPAHA</sequence>
<dbReference type="RefSeq" id="WP_188728517.1">
    <property type="nucleotide sequence ID" value="NZ_BMKV01000002.1"/>
</dbReference>
<reference evidence="3" key="1">
    <citation type="journal article" date="2019" name="Int. J. Syst. Evol. Microbiol.">
        <title>The Global Catalogue of Microorganisms (GCM) 10K type strain sequencing project: providing services to taxonomists for standard genome sequencing and annotation.</title>
        <authorList>
            <consortium name="The Broad Institute Genomics Platform"/>
            <consortium name="The Broad Institute Genome Sequencing Center for Infectious Disease"/>
            <person name="Wu L."/>
            <person name="Ma J."/>
        </authorList>
    </citation>
    <scope>NUCLEOTIDE SEQUENCE [LARGE SCALE GENOMIC DNA]</scope>
    <source>
        <strain evidence="3">CGMCC 1.3601</strain>
    </source>
</reference>
<gene>
    <name evidence="2" type="ORF">GCM10007175_11820</name>
</gene>
<comment type="caution">
    <text evidence="2">The sequence shown here is derived from an EMBL/GenBank/DDBJ whole genome shotgun (WGS) entry which is preliminary data.</text>
</comment>
<dbReference type="Proteomes" id="UP000658754">
    <property type="component" value="Unassembled WGS sequence"/>
</dbReference>
<accession>A0ABQ2CCT8</accession>
<keyword evidence="3" id="KW-1185">Reference proteome</keyword>
<protein>
    <recommendedName>
        <fullName evidence="4">Membrane protein YesL</fullName>
    </recommendedName>
</protein>
<dbReference type="InterPro" id="IPR006938">
    <property type="entry name" value="DUF624"/>
</dbReference>
<evidence type="ECO:0000313" key="2">
    <source>
        <dbReference type="EMBL" id="GGI76371.1"/>
    </source>
</evidence>
<keyword evidence="1" id="KW-0812">Transmembrane</keyword>
<keyword evidence="1" id="KW-1133">Transmembrane helix</keyword>
<feature type="transmembrane region" description="Helical" evidence="1">
    <location>
        <begin position="83"/>
        <end position="103"/>
    </location>
</feature>
<keyword evidence="1" id="KW-0472">Membrane</keyword>
<dbReference type="Pfam" id="PF04854">
    <property type="entry name" value="DUF624"/>
    <property type="match status" value="1"/>
</dbReference>
<feature type="transmembrane region" description="Helical" evidence="1">
    <location>
        <begin position="22"/>
        <end position="47"/>
    </location>
</feature>
<dbReference type="EMBL" id="BMKV01000002">
    <property type="protein sequence ID" value="GGI76371.1"/>
    <property type="molecule type" value="Genomic_DNA"/>
</dbReference>
<evidence type="ECO:0000313" key="3">
    <source>
        <dbReference type="Proteomes" id="UP000658754"/>
    </source>
</evidence>
<name>A0ABQ2CCT8_9MICC</name>
<evidence type="ECO:0008006" key="4">
    <source>
        <dbReference type="Google" id="ProtNLM"/>
    </source>
</evidence>
<proteinExistence type="predicted"/>